<dbReference type="Proteomes" id="UP000838878">
    <property type="component" value="Chromosome 3"/>
</dbReference>
<protein>
    <submittedName>
        <fullName evidence="2">Uncharacterized protein</fullName>
    </submittedName>
</protein>
<dbReference type="AlphaFoldDB" id="A0A8J9VM23"/>
<feature type="non-terminal residue" evidence="2">
    <location>
        <position position="70"/>
    </location>
</feature>
<accession>A0A8J9VM23</accession>
<gene>
    <name evidence="2" type="ORF">BINO364_LOCUS8356</name>
</gene>
<feature type="region of interest" description="Disordered" evidence="1">
    <location>
        <begin position="49"/>
        <end position="70"/>
    </location>
</feature>
<evidence type="ECO:0000313" key="3">
    <source>
        <dbReference type="Proteomes" id="UP000838878"/>
    </source>
</evidence>
<feature type="compositionally biased region" description="Basic and acidic residues" evidence="1">
    <location>
        <begin position="53"/>
        <end position="70"/>
    </location>
</feature>
<evidence type="ECO:0000256" key="1">
    <source>
        <dbReference type="SAM" id="MobiDB-lite"/>
    </source>
</evidence>
<organism evidence="2 3">
    <name type="scientific">Brenthis ino</name>
    <name type="common">lesser marbled fritillary</name>
    <dbReference type="NCBI Taxonomy" id="405034"/>
    <lineage>
        <taxon>Eukaryota</taxon>
        <taxon>Metazoa</taxon>
        <taxon>Ecdysozoa</taxon>
        <taxon>Arthropoda</taxon>
        <taxon>Hexapoda</taxon>
        <taxon>Insecta</taxon>
        <taxon>Pterygota</taxon>
        <taxon>Neoptera</taxon>
        <taxon>Endopterygota</taxon>
        <taxon>Lepidoptera</taxon>
        <taxon>Glossata</taxon>
        <taxon>Ditrysia</taxon>
        <taxon>Papilionoidea</taxon>
        <taxon>Nymphalidae</taxon>
        <taxon>Heliconiinae</taxon>
        <taxon>Argynnini</taxon>
        <taxon>Brenthis</taxon>
    </lineage>
</organism>
<dbReference type="OrthoDB" id="125347at2759"/>
<name>A0A8J9VM23_9NEOP</name>
<reference evidence="2" key="1">
    <citation type="submission" date="2021-12" db="EMBL/GenBank/DDBJ databases">
        <authorList>
            <person name="Martin H S."/>
        </authorList>
    </citation>
    <scope>NUCLEOTIDE SEQUENCE</scope>
</reference>
<sequence>MMMKRTISLAQLAKKLRPALSTTAEEFIDVHNSIAIYAPATEDIVQEVQEDNDGQKETEKERTIYRADFE</sequence>
<proteinExistence type="predicted"/>
<evidence type="ECO:0000313" key="2">
    <source>
        <dbReference type="EMBL" id="CAH0722395.1"/>
    </source>
</evidence>
<dbReference type="EMBL" id="OV170223">
    <property type="protein sequence ID" value="CAH0722395.1"/>
    <property type="molecule type" value="Genomic_DNA"/>
</dbReference>
<keyword evidence="3" id="KW-1185">Reference proteome</keyword>